<dbReference type="PIRSF" id="PIRSF015596">
    <property type="entry name" value="5_alpha-SR2"/>
    <property type="match status" value="1"/>
</dbReference>
<evidence type="ECO:0000256" key="5">
    <source>
        <dbReference type="ARBA" id="ARBA00023136"/>
    </source>
</evidence>
<keyword evidence="5 6" id="KW-0472">Membrane</keyword>
<dbReference type="InterPro" id="IPR001104">
    <property type="entry name" value="3-oxo-5_a-steroid_4-DH_C"/>
</dbReference>
<feature type="transmembrane region" description="Helical" evidence="6">
    <location>
        <begin position="55"/>
        <end position="74"/>
    </location>
</feature>
<comment type="similarity">
    <text evidence="2">Belongs to the steroid 5-alpha reductase family.</text>
</comment>
<dbReference type="GO" id="GO:0003865">
    <property type="term" value="F:3-oxo-5-alpha-steroid 4-dehydrogenase activity"/>
    <property type="evidence" value="ECO:0007669"/>
    <property type="project" value="InterPro"/>
</dbReference>
<proteinExistence type="inferred from homology"/>
<dbReference type="EMBL" id="MU006216">
    <property type="protein sequence ID" value="KAF2833875.1"/>
    <property type="molecule type" value="Genomic_DNA"/>
</dbReference>
<evidence type="ECO:0000313" key="8">
    <source>
        <dbReference type="EMBL" id="KAF2833875.1"/>
    </source>
</evidence>
<dbReference type="Proteomes" id="UP000799424">
    <property type="component" value="Unassembled WGS sequence"/>
</dbReference>
<evidence type="ECO:0000256" key="4">
    <source>
        <dbReference type="ARBA" id="ARBA00022989"/>
    </source>
</evidence>
<evidence type="ECO:0000259" key="7">
    <source>
        <dbReference type="Pfam" id="PF02544"/>
    </source>
</evidence>
<dbReference type="Pfam" id="PF02544">
    <property type="entry name" value="Steroid_dh"/>
    <property type="match status" value="1"/>
</dbReference>
<keyword evidence="9" id="KW-1185">Reference proteome</keyword>
<evidence type="ECO:0000256" key="6">
    <source>
        <dbReference type="SAM" id="Phobius"/>
    </source>
</evidence>
<dbReference type="AlphaFoldDB" id="A0A6A7AN98"/>
<evidence type="ECO:0000313" key="9">
    <source>
        <dbReference type="Proteomes" id="UP000799424"/>
    </source>
</evidence>
<dbReference type="InterPro" id="IPR039357">
    <property type="entry name" value="SRD5A/TECR"/>
</dbReference>
<gene>
    <name evidence="8" type="ORF">CC86DRAFT_339497</name>
</gene>
<organism evidence="8 9">
    <name type="scientific">Ophiobolus disseminans</name>
    <dbReference type="NCBI Taxonomy" id="1469910"/>
    <lineage>
        <taxon>Eukaryota</taxon>
        <taxon>Fungi</taxon>
        <taxon>Dikarya</taxon>
        <taxon>Ascomycota</taxon>
        <taxon>Pezizomycotina</taxon>
        <taxon>Dothideomycetes</taxon>
        <taxon>Pleosporomycetidae</taxon>
        <taxon>Pleosporales</taxon>
        <taxon>Pleosporineae</taxon>
        <taxon>Phaeosphaeriaceae</taxon>
        <taxon>Ophiobolus</taxon>
    </lineage>
</organism>
<feature type="transmembrane region" description="Helical" evidence="6">
    <location>
        <begin position="157"/>
        <end position="174"/>
    </location>
</feature>
<dbReference type="InterPro" id="IPR016636">
    <property type="entry name" value="3-oxo-5-alpha-steroid_4-DH"/>
</dbReference>
<reference evidence="8" key="1">
    <citation type="journal article" date="2020" name="Stud. Mycol.">
        <title>101 Dothideomycetes genomes: a test case for predicting lifestyles and emergence of pathogens.</title>
        <authorList>
            <person name="Haridas S."/>
            <person name="Albert R."/>
            <person name="Binder M."/>
            <person name="Bloem J."/>
            <person name="Labutti K."/>
            <person name="Salamov A."/>
            <person name="Andreopoulos B."/>
            <person name="Baker S."/>
            <person name="Barry K."/>
            <person name="Bills G."/>
            <person name="Bluhm B."/>
            <person name="Cannon C."/>
            <person name="Castanera R."/>
            <person name="Culley D."/>
            <person name="Daum C."/>
            <person name="Ezra D."/>
            <person name="Gonzalez J."/>
            <person name="Henrissat B."/>
            <person name="Kuo A."/>
            <person name="Liang C."/>
            <person name="Lipzen A."/>
            <person name="Lutzoni F."/>
            <person name="Magnuson J."/>
            <person name="Mondo S."/>
            <person name="Nolan M."/>
            <person name="Ohm R."/>
            <person name="Pangilinan J."/>
            <person name="Park H.-J."/>
            <person name="Ramirez L."/>
            <person name="Alfaro M."/>
            <person name="Sun H."/>
            <person name="Tritt A."/>
            <person name="Yoshinaga Y."/>
            <person name="Zwiers L.-H."/>
            <person name="Turgeon B."/>
            <person name="Goodwin S."/>
            <person name="Spatafora J."/>
            <person name="Crous P."/>
            <person name="Grigoriev I."/>
        </authorList>
    </citation>
    <scope>NUCLEOTIDE SEQUENCE</scope>
    <source>
        <strain evidence="8">CBS 113818</strain>
    </source>
</reference>
<name>A0A6A7AN98_9PLEO</name>
<dbReference type="GO" id="GO:0008202">
    <property type="term" value="P:steroid metabolic process"/>
    <property type="evidence" value="ECO:0007669"/>
    <property type="project" value="InterPro"/>
</dbReference>
<dbReference type="GO" id="GO:0016020">
    <property type="term" value="C:membrane"/>
    <property type="evidence" value="ECO:0007669"/>
    <property type="project" value="UniProtKB-SubCell"/>
</dbReference>
<feature type="transmembrane region" description="Helical" evidence="6">
    <location>
        <begin position="120"/>
        <end position="142"/>
    </location>
</feature>
<dbReference type="PANTHER" id="PTHR10556:SF43">
    <property type="entry name" value="STEROID 5-ALPHA-REDUCTASE DET2"/>
    <property type="match status" value="1"/>
</dbReference>
<sequence>MAIIQNWLPPSRENWDFICTVWAYFPIITTAQWVLDWYPQGKTSTESRWNIDGKIGWATMESAGFITLLYIMYALPRELGIGELPWGNWTMAGCFVFHYLYRALLSPLYLNPSMSPMHPLVWLMAFLFQITNGISIGGYLAGYGPTTQHYWAARSEYMFVGLVIWCWGLLGNMFHDDDLREIRRAANRKQVREARESGKPIQSVDKVYMVPKNGLFKYVLHAHYLCEWVEWAGWWMIGGWAFHPGRNFLINEITTMLPRALQGKRWYEKKFGKEKLEGRKAVIPGLI</sequence>
<protein>
    <submittedName>
        <fullName evidence="8">3-oxo-5-alpha-steroid 4-dehydrogenase</fullName>
    </submittedName>
</protein>
<accession>A0A6A7AN98</accession>
<evidence type="ECO:0000256" key="2">
    <source>
        <dbReference type="ARBA" id="ARBA00007742"/>
    </source>
</evidence>
<dbReference type="OrthoDB" id="5788137at2759"/>
<feature type="transmembrane region" description="Helical" evidence="6">
    <location>
        <begin position="15"/>
        <end position="35"/>
    </location>
</feature>
<comment type="subcellular location">
    <subcellularLocation>
        <location evidence="1">Membrane</location>
        <topology evidence="1">Multi-pass membrane protein</topology>
    </subcellularLocation>
</comment>
<feature type="domain" description="3-oxo-5-alpha-steroid 4-dehydrogenase C-terminal" evidence="7">
    <location>
        <begin position="120"/>
        <end position="286"/>
    </location>
</feature>
<dbReference type="PANTHER" id="PTHR10556">
    <property type="entry name" value="3-OXO-5-ALPHA-STEROID 4-DEHYDROGENASE"/>
    <property type="match status" value="1"/>
</dbReference>
<keyword evidence="3 6" id="KW-0812">Transmembrane</keyword>
<keyword evidence="4 6" id="KW-1133">Transmembrane helix</keyword>
<evidence type="ECO:0000256" key="1">
    <source>
        <dbReference type="ARBA" id="ARBA00004141"/>
    </source>
</evidence>
<feature type="transmembrane region" description="Helical" evidence="6">
    <location>
        <begin position="86"/>
        <end position="108"/>
    </location>
</feature>
<evidence type="ECO:0000256" key="3">
    <source>
        <dbReference type="ARBA" id="ARBA00022692"/>
    </source>
</evidence>
<dbReference type="PROSITE" id="PS50244">
    <property type="entry name" value="S5A_REDUCTASE"/>
    <property type="match status" value="1"/>
</dbReference>